<dbReference type="InterPro" id="IPR000847">
    <property type="entry name" value="LysR_HTH_N"/>
</dbReference>
<dbReference type="PANTHER" id="PTHR30126">
    <property type="entry name" value="HTH-TYPE TRANSCRIPTIONAL REGULATOR"/>
    <property type="match status" value="1"/>
</dbReference>
<dbReference type="SUPFAM" id="SSF53850">
    <property type="entry name" value="Periplasmic binding protein-like II"/>
    <property type="match status" value="1"/>
</dbReference>
<dbReference type="AlphaFoldDB" id="D1AJN6"/>
<dbReference type="Pfam" id="PF03466">
    <property type="entry name" value="LysR_substrate"/>
    <property type="match status" value="1"/>
</dbReference>
<keyword evidence="4" id="KW-0804">Transcription</keyword>
<dbReference type="InterPro" id="IPR036390">
    <property type="entry name" value="WH_DNA-bd_sf"/>
</dbReference>
<sequence length="297" mass="34553">MLDFRHETFLALCRIKNYTKTAEFLHMTQPAVTQHIKFLENYYNVKLFNYERKNLSLTREGELLYDYATTMSADNKRIKDILAEKDTESISLSFGTTLTVGEYVMPGILENMLEKYPGIRITMSVNNTKVLLEKLKSGEINFVILEGSFEKTKYDSVLFSKEEFIAVCSPDSELKNKQVTLKEILEERIILRENGSGTRDIFEHILYRHNLSIESFKRKCEAGNISVIKELVKKNFGITFLYKAAVEKELAENQLGRINIAGFSEKYEFNFVFLKDSIYKKDYLVWYNLMKSFGGKN</sequence>
<feature type="domain" description="HTH lysR-type" evidence="5">
    <location>
        <begin position="2"/>
        <end position="58"/>
    </location>
</feature>
<dbReference type="EMBL" id="CP001739">
    <property type="protein sequence ID" value="ACZ06943.1"/>
    <property type="molecule type" value="Genomic_DNA"/>
</dbReference>
<comment type="similarity">
    <text evidence="1">Belongs to the LysR transcriptional regulatory family.</text>
</comment>
<dbReference type="RefSeq" id="WP_012859543.1">
    <property type="nucleotide sequence ID" value="NC_013517.1"/>
</dbReference>
<evidence type="ECO:0000313" key="6">
    <source>
        <dbReference type="EMBL" id="ACZ06943.1"/>
    </source>
</evidence>
<dbReference type="InterPro" id="IPR005119">
    <property type="entry name" value="LysR_subst-bd"/>
</dbReference>
<dbReference type="PROSITE" id="PS50931">
    <property type="entry name" value="HTH_LYSR"/>
    <property type="match status" value="1"/>
</dbReference>
<reference evidence="7" key="1">
    <citation type="submission" date="2009-09" db="EMBL/GenBank/DDBJ databases">
        <title>The complete chromosome of Sebaldella termitidis ATCC 33386.</title>
        <authorList>
            <consortium name="US DOE Joint Genome Institute (JGI-PGF)"/>
            <person name="Lucas S."/>
            <person name="Copeland A."/>
            <person name="Lapidus A."/>
            <person name="Glavina del Rio T."/>
            <person name="Dalin E."/>
            <person name="Tice H."/>
            <person name="Bruce D."/>
            <person name="Goodwin L."/>
            <person name="Pitluck S."/>
            <person name="Kyrpides N."/>
            <person name="Mavromatis K."/>
            <person name="Ivanova N."/>
            <person name="Mikhailova N."/>
            <person name="Sims D."/>
            <person name="Meincke L."/>
            <person name="Brettin T."/>
            <person name="Detter J.C."/>
            <person name="Han C."/>
            <person name="Larimer F."/>
            <person name="Land M."/>
            <person name="Hauser L."/>
            <person name="Markowitz V."/>
            <person name="Cheng J.F."/>
            <person name="Hugenholtz P."/>
            <person name="Woyke T."/>
            <person name="Wu D."/>
            <person name="Eisen J.A."/>
        </authorList>
    </citation>
    <scope>NUCLEOTIDE SEQUENCE [LARGE SCALE GENOMIC DNA]</scope>
    <source>
        <strain evidence="7">ATCC 33386 / NCTC 11300</strain>
    </source>
</reference>
<keyword evidence="2" id="KW-0805">Transcription regulation</keyword>
<name>D1AJN6_SEBTE</name>
<dbReference type="PRINTS" id="PR00039">
    <property type="entry name" value="HTHLYSR"/>
</dbReference>
<evidence type="ECO:0000256" key="3">
    <source>
        <dbReference type="ARBA" id="ARBA00023125"/>
    </source>
</evidence>
<dbReference type="HOGENOM" id="CLU_039613_6_1_0"/>
<dbReference type="KEGG" id="str:Sterm_0055"/>
<evidence type="ECO:0000256" key="1">
    <source>
        <dbReference type="ARBA" id="ARBA00009437"/>
    </source>
</evidence>
<dbReference type="PANTHER" id="PTHR30126:SF64">
    <property type="entry name" value="HTH-TYPE TRANSCRIPTIONAL REGULATOR CITR"/>
    <property type="match status" value="1"/>
</dbReference>
<organism evidence="6 7">
    <name type="scientific">Sebaldella termitidis (strain ATCC 33386 / NCTC 11300)</name>
    <dbReference type="NCBI Taxonomy" id="526218"/>
    <lineage>
        <taxon>Bacteria</taxon>
        <taxon>Fusobacteriati</taxon>
        <taxon>Fusobacteriota</taxon>
        <taxon>Fusobacteriia</taxon>
        <taxon>Fusobacteriales</taxon>
        <taxon>Leptotrichiaceae</taxon>
        <taxon>Sebaldella</taxon>
    </lineage>
</organism>
<accession>D1AJN6</accession>
<dbReference type="GO" id="GO:0003700">
    <property type="term" value="F:DNA-binding transcription factor activity"/>
    <property type="evidence" value="ECO:0007669"/>
    <property type="project" value="InterPro"/>
</dbReference>
<dbReference type="GO" id="GO:0000976">
    <property type="term" value="F:transcription cis-regulatory region binding"/>
    <property type="evidence" value="ECO:0007669"/>
    <property type="project" value="TreeGrafter"/>
</dbReference>
<dbReference type="Gene3D" id="1.10.10.10">
    <property type="entry name" value="Winged helix-like DNA-binding domain superfamily/Winged helix DNA-binding domain"/>
    <property type="match status" value="1"/>
</dbReference>
<evidence type="ECO:0000256" key="4">
    <source>
        <dbReference type="ARBA" id="ARBA00023163"/>
    </source>
</evidence>
<dbReference type="SUPFAM" id="SSF46785">
    <property type="entry name" value="Winged helix' DNA-binding domain"/>
    <property type="match status" value="1"/>
</dbReference>
<dbReference type="InterPro" id="IPR036388">
    <property type="entry name" value="WH-like_DNA-bd_sf"/>
</dbReference>
<keyword evidence="3" id="KW-0238">DNA-binding</keyword>
<dbReference type="STRING" id="526218.Sterm_0055"/>
<protein>
    <submittedName>
        <fullName evidence="6">Transcriptional regulator, LysR family</fullName>
    </submittedName>
</protein>
<dbReference type="Pfam" id="PF00126">
    <property type="entry name" value="HTH_1"/>
    <property type="match status" value="1"/>
</dbReference>
<dbReference type="Proteomes" id="UP000000845">
    <property type="component" value="Chromosome"/>
</dbReference>
<evidence type="ECO:0000256" key="2">
    <source>
        <dbReference type="ARBA" id="ARBA00023015"/>
    </source>
</evidence>
<gene>
    <name evidence="6" type="ordered locus">Sterm_0055</name>
</gene>
<keyword evidence="7" id="KW-1185">Reference proteome</keyword>
<evidence type="ECO:0000259" key="5">
    <source>
        <dbReference type="PROSITE" id="PS50931"/>
    </source>
</evidence>
<dbReference type="eggNOG" id="COG0583">
    <property type="taxonomic scope" value="Bacteria"/>
</dbReference>
<dbReference type="Gene3D" id="3.40.190.10">
    <property type="entry name" value="Periplasmic binding protein-like II"/>
    <property type="match status" value="2"/>
</dbReference>
<reference evidence="6 7" key="2">
    <citation type="journal article" date="2010" name="Stand. Genomic Sci.">
        <title>Complete genome sequence of Sebaldella termitidis type strain (NCTC 11300).</title>
        <authorList>
            <person name="Harmon-Smith M."/>
            <person name="Celia L."/>
            <person name="Chertkov O."/>
            <person name="Lapidus A."/>
            <person name="Copeland A."/>
            <person name="Glavina Del Rio T."/>
            <person name="Nolan M."/>
            <person name="Lucas S."/>
            <person name="Tice H."/>
            <person name="Cheng J.F."/>
            <person name="Han C."/>
            <person name="Detter J.C."/>
            <person name="Bruce D."/>
            <person name="Goodwin L."/>
            <person name="Pitluck S."/>
            <person name="Pati A."/>
            <person name="Liolios K."/>
            <person name="Ivanova N."/>
            <person name="Mavromatis K."/>
            <person name="Mikhailova N."/>
            <person name="Chen A."/>
            <person name="Palaniappan K."/>
            <person name="Land M."/>
            <person name="Hauser L."/>
            <person name="Chang Y.J."/>
            <person name="Jeffries C.D."/>
            <person name="Brettin T."/>
            <person name="Goker M."/>
            <person name="Beck B."/>
            <person name="Bristow J."/>
            <person name="Eisen J.A."/>
            <person name="Markowitz V."/>
            <person name="Hugenholtz P."/>
            <person name="Kyrpides N.C."/>
            <person name="Klenk H.P."/>
            <person name="Chen F."/>
        </authorList>
    </citation>
    <scope>NUCLEOTIDE SEQUENCE [LARGE SCALE GENOMIC DNA]</scope>
    <source>
        <strain evidence="7">ATCC 33386 / NCTC 11300</strain>
    </source>
</reference>
<evidence type="ECO:0000313" key="7">
    <source>
        <dbReference type="Proteomes" id="UP000000845"/>
    </source>
</evidence>
<proteinExistence type="inferred from homology"/>